<evidence type="ECO:0000256" key="1">
    <source>
        <dbReference type="SAM" id="MobiDB-lite"/>
    </source>
</evidence>
<dbReference type="AlphaFoldDB" id="A0A1H0TBY8"/>
<dbReference type="STRING" id="91360.SAMN05660330_03016"/>
<proteinExistence type="predicted"/>
<dbReference type="RefSeq" id="WP_092224298.1">
    <property type="nucleotide sequence ID" value="NZ_FNJI01000023.1"/>
</dbReference>
<dbReference type="Proteomes" id="UP000199073">
    <property type="component" value="Unassembled WGS sequence"/>
</dbReference>
<feature type="compositionally biased region" description="Polar residues" evidence="1">
    <location>
        <begin position="1"/>
        <end position="23"/>
    </location>
</feature>
<gene>
    <name evidence="2" type="ORF">SAMN05660330_03016</name>
</gene>
<feature type="region of interest" description="Disordered" evidence="1">
    <location>
        <begin position="1"/>
        <end position="25"/>
    </location>
</feature>
<dbReference type="EMBL" id="FNJI01000023">
    <property type="protein sequence ID" value="SDP51562.1"/>
    <property type="molecule type" value="Genomic_DNA"/>
</dbReference>
<organism evidence="2 3">
    <name type="scientific">Desulforhopalus singaporensis</name>
    <dbReference type="NCBI Taxonomy" id="91360"/>
    <lineage>
        <taxon>Bacteria</taxon>
        <taxon>Pseudomonadati</taxon>
        <taxon>Thermodesulfobacteriota</taxon>
        <taxon>Desulfobulbia</taxon>
        <taxon>Desulfobulbales</taxon>
        <taxon>Desulfocapsaceae</taxon>
        <taxon>Desulforhopalus</taxon>
    </lineage>
</organism>
<protein>
    <submittedName>
        <fullName evidence="2">Uncharacterized protein</fullName>
    </submittedName>
</protein>
<keyword evidence="3" id="KW-1185">Reference proteome</keyword>
<sequence>MPQINYPNRKTDDMNSAQMSNRTPESDVDNRIWIFGGGKFGSQAANTLITKTPEAHITLVDKKRLTALPGDINFVRCDALDWLIEHVATDTAGVKIIPAVPIHLAARWLCRKFLLDGFRITPLEIPVELLMRLPNPFQLAENCVAVSHADFLCPPDCTAPDRVCTHTGLPRPEPLYELLHHRSRSYFTPLILTSLQFGRGVGGYYAGDLQKIYKTATSLATRPLLIGTACKCHGVIDGLVLEPAV</sequence>
<evidence type="ECO:0000313" key="3">
    <source>
        <dbReference type="Proteomes" id="UP000199073"/>
    </source>
</evidence>
<evidence type="ECO:0000313" key="2">
    <source>
        <dbReference type="EMBL" id="SDP51562.1"/>
    </source>
</evidence>
<name>A0A1H0TBY8_9BACT</name>
<accession>A0A1H0TBY8</accession>
<dbReference type="OrthoDB" id="5501373at2"/>
<reference evidence="2 3" key="1">
    <citation type="submission" date="2016-10" db="EMBL/GenBank/DDBJ databases">
        <authorList>
            <person name="de Groot N.N."/>
        </authorList>
    </citation>
    <scope>NUCLEOTIDE SEQUENCE [LARGE SCALE GENOMIC DNA]</scope>
    <source>
        <strain evidence="2 3">DSM 12130</strain>
    </source>
</reference>